<sequence>MKRAIVSDIHGNIDALQAVLADIQSQECDSIYCLGDIVGYGPNPRECVDEVMKFQLAILGNHDQGALYDPEGFSSGAERAIFWTRQQLEMDCGQPDQTQKRWNFLSELPRTHREGPFTFVHGSVRNPLNEYVFPEDVYNTRKLERIFALVERYCFQGHTHVPGVFTEDGRFFRPDDCQMKFPLQNQKLMCNVGSVGQPRDGNPNSCYVILTDTHIEFRRVAYPIEKTMAKIHAVAELDPFLAERLKEGK</sequence>
<evidence type="ECO:0000313" key="4">
    <source>
        <dbReference type="Proteomes" id="UP000001887"/>
    </source>
</evidence>
<dbReference type="Gene3D" id="3.60.21.10">
    <property type="match status" value="1"/>
</dbReference>
<dbReference type="KEGG" id="psl:Psta_4297"/>
<gene>
    <name evidence="3" type="ordered locus">Psta_4297</name>
</gene>
<dbReference type="PANTHER" id="PTHR42850">
    <property type="entry name" value="METALLOPHOSPHOESTERASE"/>
    <property type="match status" value="1"/>
</dbReference>
<dbReference type="GO" id="GO:0016791">
    <property type="term" value="F:phosphatase activity"/>
    <property type="evidence" value="ECO:0007669"/>
    <property type="project" value="TreeGrafter"/>
</dbReference>
<evidence type="ECO:0000313" key="3">
    <source>
        <dbReference type="EMBL" id="ADB18945.1"/>
    </source>
</evidence>
<dbReference type="PIRSF" id="PIRSF000883">
    <property type="entry name" value="Pesterase_MJ0912"/>
    <property type="match status" value="1"/>
</dbReference>
<dbReference type="InterPro" id="IPR050126">
    <property type="entry name" value="Ap4A_hydrolase"/>
</dbReference>
<dbReference type="OrthoDB" id="9800565at2"/>
<accession>D2R4Y3</accession>
<protein>
    <submittedName>
        <fullName evidence="3">Metallophosphoesterase</fullName>
    </submittedName>
</protein>
<dbReference type="CDD" id="cd00838">
    <property type="entry name" value="MPP_superfamily"/>
    <property type="match status" value="1"/>
</dbReference>
<dbReference type="AlphaFoldDB" id="D2R4Y3"/>
<dbReference type="InterPro" id="IPR011152">
    <property type="entry name" value="Pesterase_MJ0912"/>
</dbReference>
<dbReference type="SUPFAM" id="SSF56300">
    <property type="entry name" value="Metallo-dependent phosphatases"/>
    <property type="match status" value="1"/>
</dbReference>
<organism evidence="3 4">
    <name type="scientific">Pirellula staleyi (strain ATCC 27377 / DSM 6068 / ICPB 4128)</name>
    <name type="common">Pirella staleyi</name>
    <dbReference type="NCBI Taxonomy" id="530564"/>
    <lineage>
        <taxon>Bacteria</taxon>
        <taxon>Pseudomonadati</taxon>
        <taxon>Planctomycetota</taxon>
        <taxon>Planctomycetia</taxon>
        <taxon>Pirellulales</taxon>
        <taxon>Pirellulaceae</taxon>
        <taxon>Pirellula</taxon>
    </lineage>
</organism>
<dbReference type="InterPro" id="IPR024654">
    <property type="entry name" value="Calcineurin-like_PHP_lpxH"/>
</dbReference>
<proteinExistence type="inferred from homology"/>
<dbReference type="Pfam" id="PF12850">
    <property type="entry name" value="Metallophos_2"/>
    <property type="match status" value="1"/>
</dbReference>
<comment type="similarity">
    <text evidence="1">Belongs to the metallophosphoesterase superfamily. YfcE family.</text>
</comment>
<dbReference type="STRING" id="530564.Psta_4297"/>
<reference evidence="3 4" key="1">
    <citation type="journal article" date="2009" name="Stand. Genomic Sci.">
        <title>Complete genome sequence of Pirellula staleyi type strain (ATCC 27377).</title>
        <authorList>
            <person name="Clum A."/>
            <person name="Tindall B.J."/>
            <person name="Sikorski J."/>
            <person name="Ivanova N."/>
            <person name="Mavrommatis K."/>
            <person name="Lucas S."/>
            <person name="Glavina del Rio T."/>
            <person name="Nolan M."/>
            <person name="Chen F."/>
            <person name="Tice H."/>
            <person name="Pitluck S."/>
            <person name="Cheng J.F."/>
            <person name="Chertkov O."/>
            <person name="Brettin T."/>
            <person name="Han C."/>
            <person name="Detter J.C."/>
            <person name="Kuske C."/>
            <person name="Bruce D."/>
            <person name="Goodwin L."/>
            <person name="Ovchinikova G."/>
            <person name="Pati A."/>
            <person name="Mikhailova N."/>
            <person name="Chen A."/>
            <person name="Palaniappan K."/>
            <person name="Land M."/>
            <person name="Hauser L."/>
            <person name="Chang Y.J."/>
            <person name="Jeffries C.D."/>
            <person name="Chain P."/>
            <person name="Rohde M."/>
            <person name="Goker M."/>
            <person name="Bristow J."/>
            <person name="Eisen J.A."/>
            <person name="Markowitz V."/>
            <person name="Hugenholtz P."/>
            <person name="Kyrpides N.C."/>
            <person name="Klenk H.P."/>
            <person name="Lapidus A."/>
        </authorList>
    </citation>
    <scope>NUCLEOTIDE SEQUENCE [LARGE SCALE GENOMIC DNA]</scope>
    <source>
        <strain evidence="4">ATCC 27377 / DSM 6068 / ICPB 4128</strain>
    </source>
</reference>
<keyword evidence="4" id="KW-1185">Reference proteome</keyword>
<feature type="domain" description="Calcineurin-like phosphoesterase" evidence="2">
    <location>
        <begin position="1"/>
        <end position="210"/>
    </location>
</feature>
<dbReference type="GO" id="GO:0005737">
    <property type="term" value="C:cytoplasm"/>
    <property type="evidence" value="ECO:0007669"/>
    <property type="project" value="TreeGrafter"/>
</dbReference>
<dbReference type="HOGENOM" id="CLU_074761_0_1_0"/>
<dbReference type="Proteomes" id="UP000001887">
    <property type="component" value="Chromosome"/>
</dbReference>
<dbReference type="EMBL" id="CP001848">
    <property type="protein sequence ID" value="ADB18945.1"/>
    <property type="molecule type" value="Genomic_DNA"/>
</dbReference>
<dbReference type="eggNOG" id="COG0639">
    <property type="taxonomic scope" value="Bacteria"/>
</dbReference>
<dbReference type="InterPro" id="IPR029052">
    <property type="entry name" value="Metallo-depent_PP-like"/>
</dbReference>
<name>D2R4Y3_PIRSD</name>
<evidence type="ECO:0000256" key="1">
    <source>
        <dbReference type="ARBA" id="ARBA00008950"/>
    </source>
</evidence>
<dbReference type="PANTHER" id="PTHR42850:SF2">
    <property type="entry name" value="BLL5683 PROTEIN"/>
    <property type="match status" value="1"/>
</dbReference>
<evidence type="ECO:0000259" key="2">
    <source>
        <dbReference type="Pfam" id="PF12850"/>
    </source>
</evidence>